<dbReference type="AlphaFoldDB" id="A0A2N1PQZ6"/>
<sequence length="987" mass="112171">MDLLMGRIIDKGRVTLEEYRLPAEDLMTHCVICGSTGSGKTVLGKLLIEETSRAGIPSILIDLKGDLSAMAIPIGSVNYTEFEPWIDARTPEEKREKAKEMVELYKSSMKKTGVSPEEMEEFRNGVDIRIFTPRATAGEQVSLSLLGSPETLGSMDKLQDGTEQNILAGPMREVFLNMLSVTTAFIMERIFPGKVIEELLRERAFLECALQVLWLKGGDLSGKKGIIALIKEVLTPTMERVGVFRIEQFISADERGEIARRLNTLLVGSEALWYEGTAIDSIIRNMDKPIAGRTRVAIFNLSFLERFEDRNMVVSQIGFTIFNHFRKKVDAIGPRIIFYIDEIGSGEQSYFPAEPFYNSSKAAINLLLRQGRAFGICTVLSTQNPGDIDYKGLTNCHTWFIGKLLTFEDRQKVIEGIASQEQQFEDVDDIIKTAETGEFIVKTRRGEVKRFRERWLFTFHKVVSHDEFGKIHKALESKQNYLNGIHMFQTGRIAEALDLFSKALERDPRDAKAWGALGEVHESGGDYEKAVAAYKRAREISNLDDNCWICEARMLYTLQRHDESLQAFREASKLNRENVDSWYMQGVILFEKGEFKAADESLKEALKHNTRHFESWYMRGLVHEVTGKIQQARDFYEKALEFNSESALYNESLGSALFQLGQYILSLESYEKSIFLDKTRIEPRFGRARVFVELEDYDKALEEIDRVLEMEPGHNGAMNLRAEMAWRAGNFERAANAFRELLILEPSNLDALRGLGISLFRAGQKVEAEKILESVCGHFQADLELWQTLAGLRDEKSDSNPEASLQAYQIVDGLLPDDPQIVRQIALLTLKVDKGKAIEVMKRSFELNSDDPEIAEILGELLLEAGDEKSVPAYWEKVIGSPRADHEFNLRLARVYRSIGNDTKALDAVTRALRLKIDMDVMVEKGMLYHALKRYDDALDTYDIVVKQDPEHSGAWQARAETFRIIGEEEKAKYCEEQASRFHRTEA</sequence>
<feature type="repeat" description="TPR" evidence="3">
    <location>
        <begin position="919"/>
        <end position="952"/>
    </location>
</feature>
<dbReference type="InterPro" id="IPR027417">
    <property type="entry name" value="P-loop_NTPase"/>
</dbReference>
<organism evidence="5 6">
    <name type="scientific">Candidatus Wallbacteria bacterium HGW-Wallbacteria-1</name>
    <dbReference type="NCBI Taxonomy" id="2013854"/>
    <lineage>
        <taxon>Bacteria</taxon>
        <taxon>Candidatus Walliibacteriota</taxon>
    </lineage>
</organism>
<gene>
    <name evidence="5" type="ORF">CVV64_07795</name>
</gene>
<comment type="caution">
    <text evidence="5">The sequence shown here is derived from an EMBL/GenBank/DDBJ whole genome shotgun (WGS) entry which is preliminary data.</text>
</comment>
<evidence type="ECO:0000313" key="5">
    <source>
        <dbReference type="EMBL" id="PKK90771.1"/>
    </source>
</evidence>
<dbReference type="SUPFAM" id="SSF48452">
    <property type="entry name" value="TPR-like"/>
    <property type="match status" value="1"/>
</dbReference>
<feature type="domain" description="Helicase HerA-like C-terminal" evidence="4">
    <location>
        <begin position="27"/>
        <end position="73"/>
    </location>
</feature>
<dbReference type="InterPro" id="IPR011990">
    <property type="entry name" value="TPR-like_helical_dom_sf"/>
</dbReference>
<dbReference type="Proteomes" id="UP000233256">
    <property type="component" value="Unassembled WGS sequence"/>
</dbReference>
<accession>A0A2N1PQZ6</accession>
<dbReference type="SUPFAM" id="SSF81901">
    <property type="entry name" value="HCP-like"/>
    <property type="match status" value="1"/>
</dbReference>
<name>A0A2N1PQZ6_9BACT</name>
<keyword evidence="2 3" id="KW-0802">TPR repeat</keyword>
<feature type="repeat" description="TPR" evidence="3">
    <location>
        <begin position="579"/>
        <end position="612"/>
    </location>
</feature>
<dbReference type="PANTHER" id="PTHR44858">
    <property type="entry name" value="TETRATRICOPEPTIDE REPEAT PROTEIN 6"/>
    <property type="match status" value="1"/>
</dbReference>
<feature type="repeat" description="TPR" evidence="3">
    <location>
        <begin position="511"/>
        <end position="544"/>
    </location>
</feature>
<feature type="repeat" description="TPR" evidence="3">
    <location>
        <begin position="681"/>
        <end position="714"/>
    </location>
</feature>
<dbReference type="InterPro" id="IPR003107">
    <property type="entry name" value="HAT"/>
</dbReference>
<evidence type="ECO:0000259" key="4">
    <source>
        <dbReference type="Pfam" id="PF05872"/>
    </source>
</evidence>
<dbReference type="PROSITE" id="PS50005">
    <property type="entry name" value="TPR"/>
    <property type="match status" value="7"/>
</dbReference>
<dbReference type="PANTHER" id="PTHR44858:SF1">
    <property type="entry name" value="UDP-N-ACETYLGLUCOSAMINE--PEPTIDE N-ACETYLGLUCOSAMINYLTRANSFERASE SPINDLY-RELATED"/>
    <property type="match status" value="1"/>
</dbReference>
<dbReference type="SMART" id="SM00386">
    <property type="entry name" value="HAT"/>
    <property type="match status" value="4"/>
</dbReference>
<evidence type="ECO:0000313" key="6">
    <source>
        <dbReference type="Proteomes" id="UP000233256"/>
    </source>
</evidence>
<dbReference type="SUPFAM" id="SSF52540">
    <property type="entry name" value="P-loop containing nucleoside triphosphate hydrolases"/>
    <property type="match status" value="1"/>
</dbReference>
<proteinExistence type="predicted"/>
<dbReference type="SMART" id="SM00028">
    <property type="entry name" value="TPR"/>
    <property type="match status" value="12"/>
</dbReference>
<evidence type="ECO:0000256" key="2">
    <source>
        <dbReference type="ARBA" id="ARBA00022803"/>
    </source>
</evidence>
<feature type="repeat" description="TPR" evidence="3">
    <location>
        <begin position="613"/>
        <end position="646"/>
    </location>
</feature>
<dbReference type="Pfam" id="PF05872">
    <property type="entry name" value="HerA_C"/>
    <property type="match status" value="1"/>
</dbReference>
<dbReference type="Gene3D" id="1.25.40.10">
    <property type="entry name" value="Tetratricopeptide repeat domain"/>
    <property type="match status" value="3"/>
</dbReference>
<dbReference type="InterPro" id="IPR050498">
    <property type="entry name" value="Ycf3"/>
</dbReference>
<evidence type="ECO:0000256" key="3">
    <source>
        <dbReference type="PROSITE-ProRule" id="PRU00339"/>
    </source>
</evidence>
<keyword evidence="1" id="KW-0677">Repeat</keyword>
<dbReference type="EMBL" id="PGXC01000004">
    <property type="protein sequence ID" value="PKK90771.1"/>
    <property type="molecule type" value="Genomic_DNA"/>
</dbReference>
<reference evidence="5 6" key="1">
    <citation type="journal article" date="2017" name="ISME J.">
        <title>Potential for microbial H2 and metal transformations associated with novel bacteria and archaea in deep terrestrial subsurface sediments.</title>
        <authorList>
            <person name="Hernsdorf A.W."/>
            <person name="Amano Y."/>
            <person name="Miyakawa K."/>
            <person name="Ise K."/>
            <person name="Suzuki Y."/>
            <person name="Anantharaman K."/>
            <person name="Probst A."/>
            <person name="Burstein D."/>
            <person name="Thomas B.C."/>
            <person name="Banfield J.F."/>
        </authorList>
    </citation>
    <scope>NUCLEOTIDE SEQUENCE [LARGE SCALE GENOMIC DNA]</scope>
    <source>
        <strain evidence="5">HGW-Wallbacteria-1</strain>
    </source>
</reference>
<evidence type="ECO:0000256" key="1">
    <source>
        <dbReference type="ARBA" id="ARBA00022737"/>
    </source>
</evidence>
<dbReference type="InterPro" id="IPR019734">
    <property type="entry name" value="TPR_rpt"/>
</dbReference>
<dbReference type="Pfam" id="PF13174">
    <property type="entry name" value="TPR_6"/>
    <property type="match status" value="1"/>
</dbReference>
<feature type="repeat" description="TPR" evidence="3">
    <location>
        <begin position="477"/>
        <end position="510"/>
    </location>
</feature>
<feature type="repeat" description="TPR" evidence="3">
    <location>
        <begin position="715"/>
        <end position="748"/>
    </location>
</feature>
<dbReference type="GO" id="GO:0006396">
    <property type="term" value="P:RNA processing"/>
    <property type="evidence" value="ECO:0007669"/>
    <property type="project" value="InterPro"/>
</dbReference>
<protein>
    <recommendedName>
        <fullName evidence="4">Helicase HerA-like C-terminal domain-containing protein</fullName>
    </recommendedName>
</protein>
<dbReference type="InterPro" id="IPR033186">
    <property type="entry name" value="HerA_C"/>
</dbReference>
<dbReference type="Pfam" id="PF13432">
    <property type="entry name" value="TPR_16"/>
    <property type="match status" value="3"/>
</dbReference>
<dbReference type="Gene3D" id="3.40.50.300">
    <property type="entry name" value="P-loop containing nucleotide triphosphate hydrolases"/>
    <property type="match status" value="2"/>
</dbReference>